<dbReference type="PRINTS" id="PR00080">
    <property type="entry name" value="SDRFAMILY"/>
</dbReference>
<dbReference type="EMBL" id="PXWF02000254">
    <property type="protein sequence ID" value="PWF45441.1"/>
    <property type="molecule type" value="Genomic_DNA"/>
</dbReference>
<keyword evidence="2" id="KW-0560">Oxidoreductase</keyword>
<dbReference type="PRINTS" id="PR00081">
    <property type="entry name" value="GDHRDH"/>
</dbReference>
<dbReference type="InterPro" id="IPR057326">
    <property type="entry name" value="KR_dom"/>
</dbReference>
<dbReference type="RefSeq" id="WP_106758691.1">
    <property type="nucleotide sequence ID" value="NZ_PXWF02000254.1"/>
</dbReference>
<evidence type="ECO:0000313" key="4">
    <source>
        <dbReference type="EMBL" id="PWF45441.1"/>
    </source>
</evidence>
<reference evidence="4 5" key="1">
    <citation type="submission" date="2018-04" db="EMBL/GenBank/DDBJ databases">
        <title>Massilia violaceinigra sp. nov., a novel purple-pigmented bacterium isolated from Tianshan glacier, Xinjiang, China.</title>
        <authorList>
            <person name="Wang H."/>
        </authorList>
    </citation>
    <scope>NUCLEOTIDE SEQUENCE [LARGE SCALE GENOMIC DNA]</scope>
    <source>
        <strain evidence="4 5">B448-2</strain>
    </source>
</reference>
<dbReference type="SMART" id="SM00822">
    <property type="entry name" value="PKS_KR"/>
    <property type="match status" value="1"/>
</dbReference>
<comment type="similarity">
    <text evidence="1">Belongs to the short-chain dehydrogenases/reductases (SDR) family.</text>
</comment>
<dbReference type="PROSITE" id="PS00061">
    <property type="entry name" value="ADH_SHORT"/>
    <property type="match status" value="1"/>
</dbReference>
<dbReference type="InterPro" id="IPR036291">
    <property type="entry name" value="NAD(P)-bd_dom_sf"/>
</dbReference>
<accession>A0A2U2HHP2</accession>
<organism evidence="4 5">
    <name type="scientific">Massilia glaciei</name>
    <dbReference type="NCBI Taxonomy" id="1524097"/>
    <lineage>
        <taxon>Bacteria</taxon>
        <taxon>Pseudomonadati</taxon>
        <taxon>Pseudomonadota</taxon>
        <taxon>Betaproteobacteria</taxon>
        <taxon>Burkholderiales</taxon>
        <taxon>Oxalobacteraceae</taxon>
        <taxon>Telluria group</taxon>
        <taxon>Massilia</taxon>
    </lineage>
</organism>
<dbReference type="InterPro" id="IPR020904">
    <property type="entry name" value="Sc_DH/Rdtase_CS"/>
</dbReference>
<evidence type="ECO:0000256" key="1">
    <source>
        <dbReference type="ARBA" id="ARBA00006484"/>
    </source>
</evidence>
<dbReference type="OrthoDB" id="8653364at2"/>
<comment type="caution">
    <text evidence="4">The sequence shown here is derived from an EMBL/GenBank/DDBJ whole genome shotgun (WGS) entry which is preliminary data.</text>
</comment>
<name>A0A2U2HHP2_9BURK</name>
<sequence length="252" mass="26983">MDITDKTIVITGAAQGLGRSMALMLARQGARLALLDLSEEHVRETAQLCRDAKAQVRTYAADVADEDAVVRAFAQAGADFGPIDGLICNAGTNADALLLKPQDGGMQKMSLADFNKVVAVDLTGVFLCAREGAAQMIASGRGGVLINISSISRAGNVGQGNYAAAKAGVCAMTVTWAQELARYKIRVAAIAPGFSDTQMVARMKPELQNRFRQRIPLQRFAQPEEIADAARFIFENDYFTGRTLELDGGLRL</sequence>
<keyword evidence="5" id="KW-1185">Reference proteome</keyword>
<dbReference type="GO" id="GO:0030497">
    <property type="term" value="P:fatty acid elongation"/>
    <property type="evidence" value="ECO:0007669"/>
    <property type="project" value="TreeGrafter"/>
</dbReference>
<protein>
    <submittedName>
        <fullName evidence="4">KR domain-containing protein</fullName>
    </submittedName>
</protein>
<dbReference type="InterPro" id="IPR002347">
    <property type="entry name" value="SDR_fam"/>
</dbReference>
<dbReference type="GO" id="GO:0016616">
    <property type="term" value="F:oxidoreductase activity, acting on the CH-OH group of donors, NAD or NADP as acceptor"/>
    <property type="evidence" value="ECO:0007669"/>
    <property type="project" value="TreeGrafter"/>
</dbReference>
<evidence type="ECO:0000259" key="3">
    <source>
        <dbReference type="SMART" id="SM00822"/>
    </source>
</evidence>
<dbReference type="FunFam" id="3.40.50.720:FF:000173">
    <property type="entry name" value="3-oxoacyl-[acyl-carrier protein] reductase"/>
    <property type="match status" value="1"/>
</dbReference>
<dbReference type="AlphaFoldDB" id="A0A2U2HHP2"/>
<dbReference type="SUPFAM" id="SSF51735">
    <property type="entry name" value="NAD(P)-binding Rossmann-fold domains"/>
    <property type="match status" value="1"/>
</dbReference>
<evidence type="ECO:0000256" key="2">
    <source>
        <dbReference type="ARBA" id="ARBA00023002"/>
    </source>
</evidence>
<dbReference type="PANTHER" id="PTHR42760">
    <property type="entry name" value="SHORT-CHAIN DEHYDROGENASES/REDUCTASES FAMILY MEMBER"/>
    <property type="match status" value="1"/>
</dbReference>
<dbReference type="Pfam" id="PF13561">
    <property type="entry name" value="adh_short_C2"/>
    <property type="match status" value="1"/>
</dbReference>
<evidence type="ECO:0000313" key="5">
    <source>
        <dbReference type="Proteomes" id="UP000241421"/>
    </source>
</evidence>
<dbReference type="Proteomes" id="UP000241421">
    <property type="component" value="Unassembled WGS sequence"/>
</dbReference>
<dbReference type="Gene3D" id="3.40.50.720">
    <property type="entry name" value="NAD(P)-binding Rossmann-like Domain"/>
    <property type="match status" value="1"/>
</dbReference>
<feature type="domain" description="Ketoreductase" evidence="3">
    <location>
        <begin position="6"/>
        <end position="197"/>
    </location>
</feature>
<proteinExistence type="inferred from homology"/>
<gene>
    <name evidence="4" type="ORF">C7C56_017690</name>
</gene>
<dbReference type="PANTHER" id="PTHR42760:SF135">
    <property type="entry name" value="BLL7886 PROTEIN"/>
    <property type="match status" value="1"/>
</dbReference>
<dbReference type="NCBIfam" id="NF006072">
    <property type="entry name" value="PRK08217.1"/>
    <property type="match status" value="1"/>
</dbReference>